<dbReference type="Gene3D" id="2.30.30.240">
    <property type="entry name" value="PRC-barrel domain"/>
    <property type="match status" value="1"/>
</dbReference>
<evidence type="ECO:0000256" key="3">
    <source>
        <dbReference type="ARBA" id="ARBA00022552"/>
    </source>
</evidence>
<dbReference type="PANTHER" id="PTHR33692:SF1">
    <property type="entry name" value="RIBOSOME MATURATION FACTOR RIMM"/>
    <property type="match status" value="1"/>
</dbReference>
<keyword evidence="2 5" id="KW-0690">Ribosome biogenesis</keyword>
<dbReference type="EMBL" id="FODF01000001">
    <property type="protein sequence ID" value="SEN18539.1"/>
    <property type="molecule type" value="Genomic_DNA"/>
</dbReference>
<comment type="similarity">
    <text evidence="5">Belongs to the RimM family.</text>
</comment>
<comment type="subcellular location">
    <subcellularLocation>
        <location evidence="5">Cytoplasm</location>
    </subcellularLocation>
</comment>
<evidence type="ECO:0000256" key="1">
    <source>
        <dbReference type="ARBA" id="ARBA00022490"/>
    </source>
</evidence>
<proteinExistence type="inferred from homology"/>
<dbReference type="Gene3D" id="2.40.30.60">
    <property type="entry name" value="RimM"/>
    <property type="match status" value="1"/>
</dbReference>
<dbReference type="InterPro" id="IPR011033">
    <property type="entry name" value="PRC_barrel-like_sf"/>
</dbReference>
<dbReference type="OrthoDB" id="9810331at2"/>
<evidence type="ECO:0000313" key="9">
    <source>
        <dbReference type="Proteomes" id="UP000199512"/>
    </source>
</evidence>
<dbReference type="NCBIfam" id="TIGR02273">
    <property type="entry name" value="16S_RimM"/>
    <property type="match status" value="1"/>
</dbReference>
<dbReference type="AlphaFoldDB" id="A0A1H8EGA8"/>
<dbReference type="Proteomes" id="UP000199512">
    <property type="component" value="Unassembled WGS sequence"/>
</dbReference>
<dbReference type="GO" id="GO:0042274">
    <property type="term" value="P:ribosomal small subunit biogenesis"/>
    <property type="evidence" value="ECO:0007669"/>
    <property type="project" value="UniProtKB-UniRule"/>
</dbReference>
<dbReference type="SUPFAM" id="SSF50346">
    <property type="entry name" value="PRC-barrel domain"/>
    <property type="match status" value="1"/>
</dbReference>
<protein>
    <recommendedName>
        <fullName evidence="5">Ribosome maturation factor RimM</fullName>
    </recommendedName>
</protein>
<reference evidence="8 9" key="1">
    <citation type="submission" date="2016-10" db="EMBL/GenBank/DDBJ databases">
        <authorList>
            <person name="de Groot N.N."/>
        </authorList>
    </citation>
    <scope>NUCLEOTIDE SEQUENCE [LARGE SCALE GENOMIC DNA]</scope>
    <source>
        <strain evidence="8 9">Calf135</strain>
    </source>
</reference>
<dbReference type="InterPro" id="IPR036976">
    <property type="entry name" value="RimM_N_sf"/>
</dbReference>
<comment type="domain">
    <text evidence="5">The PRC barrel domain binds ribosomal protein uS19.</text>
</comment>
<dbReference type="RefSeq" id="WP_091973127.1">
    <property type="nucleotide sequence ID" value="NZ_CAUWDX010000015.1"/>
</dbReference>
<keyword evidence="9" id="KW-1185">Reference proteome</keyword>
<comment type="subunit">
    <text evidence="5">Binds ribosomal protein uS19.</text>
</comment>
<dbReference type="Pfam" id="PF01782">
    <property type="entry name" value="RimM"/>
    <property type="match status" value="1"/>
</dbReference>
<dbReference type="InterPro" id="IPR002676">
    <property type="entry name" value="RimM_N"/>
</dbReference>
<evidence type="ECO:0000313" key="8">
    <source>
        <dbReference type="EMBL" id="SEN18539.1"/>
    </source>
</evidence>
<dbReference type="InterPro" id="IPR011961">
    <property type="entry name" value="RimM"/>
</dbReference>
<dbReference type="GO" id="GO:0043022">
    <property type="term" value="F:ribosome binding"/>
    <property type="evidence" value="ECO:0007669"/>
    <property type="project" value="InterPro"/>
</dbReference>
<dbReference type="InterPro" id="IPR056792">
    <property type="entry name" value="PRC_RimM"/>
</dbReference>
<name>A0A1H8EGA8_9FIRM</name>
<evidence type="ECO:0000256" key="2">
    <source>
        <dbReference type="ARBA" id="ARBA00022517"/>
    </source>
</evidence>
<accession>A0A1H8EGA8</accession>
<keyword evidence="3 5" id="KW-0698">rRNA processing</keyword>
<dbReference type="STRING" id="215200.SAMN05216454_101112"/>
<dbReference type="PANTHER" id="PTHR33692">
    <property type="entry name" value="RIBOSOME MATURATION FACTOR RIMM"/>
    <property type="match status" value="1"/>
</dbReference>
<feature type="domain" description="RimM N-terminal" evidence="6">
    <location>
        <begin position="10"/>
        <end position="90"/>
    </location>
</feature>
<organism evidence="8 9">
    <name type="scientific">Peptostreptococcus russellii</name>
    <dbReference type="NCBI Taxonomy" id="215200"/>
    <lineage>
        <taxon>Bacteria</taxon>
        <taxon>Bacillati</taxon>
        <taxon>Bacillota</taxon>
        <taxon>Clostridia</taxon>
        <taxon>Peptostreptococcales</taxon>
        <taxon>Peptostreptococcaceae</taxon>
        <taxon>Peptostreptococcus</taxon>
    </lineage>
</organism>
<keyword evidence="1 5" id="KW-0963">Cytoplasm</keyword>
<keyword evidence="4 5" id="KW-0143">Chaperone</keyword>
<dbReference type="SUPFAM" id="SSF50447">
    <property type="entry name" value="Translation proteins"/>
    <property type="match status" value="1"/>
</dbReference>
<dbReference type="InterPro" id="IPR009000">
    <property type="entry name" value="Transl_B-barrel_sf"/>
</dbReference>
<comment type="function">
    <text evidence="5">An accessory protein needed during the final step in the assembly of 30S ribosomal subunit, possibly for assembly of the head region. Essential for efficient processing of 16S rRNA. May be needed both before and after RbfA during the maturation of 16S rRNA. It has affinity for free ribosomal 30S subunits but not for 70S ribosomes.</text>
</comment>
<dbReference type="HAMAP" id="MF_00014">
    <property type="entry name" value="Ribosome_mat_RimM"/>
    <property type="match status" value="1"/>
</dbReference>
<dbReference type="Pfam" id="PF24986">
    <property type="entry name" value="PRC_RimM"/>
    <property type="match status" value="1"/>
</dbReference>
<feature type="domain" description="Ribosome maturation factor RimM PRC barrel" evidence="7">
    <location>
        <begin position="103"/>
        <end position="167"/>
    </location>
</feature>
<dbReference type="GO" id="GO:0005737">
    <property type="term" value="C:cytoplasm"/>
    <property type="evidence" value="ECO:0007669"/>
    <property type="project" value="UniProtKB-SubCell"/>
</dbReference>
<dbReference type="GO" id="GO:0006364">
    <property type="term" value="P:rRNA processing"/>
    <property type="evidence" value="ECO:0007669"/>
    <property type="project" value="UniProtKB-UniRule"/>
</dbReference>
<evidence type="ECO:0000256" key="4">
    <source>
        <dbReference type="ARBA" id="ARBA00023186"/>
    </source>
</evidence>
<sequence>MEKKLEYFKIGKIVTTRGLKGDLKIYSHTDEIERFLELDYFYIGKDRETKYYIEKASVIAANMAVIKIKGFDTVESVQKFISKFMFVDRDNSYELYDDEMFIVDMIGMEVRKDTGEIIGELIDVLQYTANDVYVVKSEDGKEYLIPATYEIVPEINQEENYMIVKPIVGLLD</sequence>
<evidence type="ECO:0000256" key="5">
    <source>
        <dbReference type="HAMAP-Rule" id="MF_00014"/>
    </source>
</evidence>
<dbReference type="GO" id="GO:0005840">
    <property type="term" value="C:ribosome"/>
    <property type="evidence" value="ECO:0007669"/>
    <property type="project" value="InterPro"/>
</dbReference>
<evidence type="ECO:0000259" key="6">
    <source>
        <dbReference type="Pfam" id="PF01782"/>
    </source>
</evidence>
<evidence type="ECO:0000259" key="7">
    <source>
        <dbReference type="Pfam" id="PF24986"/>
    </source>
</evidence>
<gene>
    <name evidence="5" type="primary">rimM</name>
    <name evidence="8" type="ORF">SAMN05216454_101112</name>
</gene>